<dbReference type="GeneID" id="93885959"/>
<dbReference type="AlphaFoldDB" id="A0A494UTK7"/>
<gene>
    <name evidence="1" type="ORF">CNQ36_24220</name>
</gene>
<sequence>MEEQGGGTMSLWEVDKVYQHAGCAIEEQPVHHSGVHSFMRVASQFLRAVGELESSDLWRQACVEIRRVRWLLGTVPVPLNSLQLRLQETAHSLAGISARLRQAADADLVRQLSAVAQALTRLGADTSNPLMAGVMTFLSSGRKGTPLVAVTNRFYQDAVVRAFGVIHYPVEIGLVSDLLGAEVYDSAVVVGPIGWLPPGVLNAPRAARLGLVHYDFYREPLDVQPLFDEGPVLRGTMPTRVRRRDTRTVGAPSELTGGTTPETTESLLTDLDVASLAQDAVAGLPIEALRDGATGGHEGVEARAALLADGSYVLLPAESSVHKILLVESDPDDEPSVEAVDGASISVGDYVVLRGSSYYQSLIERADVVLGDDAPMLRALQQGWKTQLGDRIAHHPDGRRGVAKDLVARGAVTTNLDYWTSSWCIRTRRRDDFAVVMAYLGRRGEAQDVWAALGRIDHAHRSAGRGYAEAVQRAVSGDLWQRLWVDRWCEIPLDDTDSGARVALVDAVLPGQLRVPPHYLCRLRTSEVP</sequence>
<dbReference type="RefSeq" id="WP_121547535.1">
    <property type="nucleotide sequence ID" value="NZ_CP023407.1"/>
</dbReference>
<protein>
    <submittedName>
        <fullName evidence="1">Uncharacterized protein</fullName>
    </submittedName>
</protein>
<organism evidence="1 2">
    <name type="scientific">Streptomyces fungicidicus</name>
    <dbReference type="NCBI Taxonomy" id="68203"/>
    <lineage>
        <taxon>Bacteria</taxon>
        <taxon>Bacillati</taxon>
        <taxon>Actinomycetota</taxon>
        <taxon>Actinomycetes</taxon>
        <taxon>Kitasatosporales</taxon>
        <taxon>Streptomycetaceae</taxon>
        <taxon>Streptomyces</taxon>
    </lineage>
</organism>
<name>A0A494UTK7_9ACTN</name>
<evidence type="ECO:0000313" key="1">
    <source>
        <dbReference type="EMBL" id="AYL38233.1"/>
    </source>
</evidence>
<proteinExistence type="predicted"/>
<accession>A0A494UTK7</accession>
<dbReference type="EMBL" id="CP023407">
    <property type="protein sequence ID" value="AYL38233.1"/>
    <property type="molecule type" value="Genomic_DNA"/>
</dbReference>
<evidence type="ECO:0000313" key="2">
    <source>
        <dbReference type="Proteomes" id="UP000282170"/>
    </source>
</evidence>
<reference evidence="1 2" key="1">
    <citation type="submission" date="2017-09" db="EMBL/GenBank/DDBJ databases">
        <authorList>
            <person name="Zhang H."/>
            <person name="Hu S."/>
            <person name="Xu J."/>
            <person name="He Z."/>
        </authorList>
    </citation>
    <scope>NUCLEOTIDE SEQUENCE [LARGE SCALE GENOMIC DNA]</scope>
    <source>
        <strain evidence="1 2">TXX3120</strain>
    </source>
</reference>
<dbReference type="Proteomes" id="UP000282170">
    <property type="component" value="Chromosome"/>
</dbReference>
<dbReference type="KEGG" id="sfug:CNQ36_24220"/>
<keyword evidence="2" id="KW-1185">Reference proteome</keyword>